<accession>A0A8T0PKH9</accession>
<protein>
    <submittedName>
        <fullName evidence="2">Uncharacterized protein</fullName>
    </submittedName>
</protein>
<sequence length="135" mass="13951">MNVHIHPINPTNSRQLLRPPPCQHGSGGRPPGPTPSAPGWHTAALTAGTRGHPSLSSSETEPLSPPSSEPSPLPHGSDGERTSQAMTMAITSHGRASGWHATPTGGVARAPREGTTAEARRGLEGLRCASSARPR</sequence>
<comment type="caution">
    <text evidence="2">The sequence shown here is derived from an EMBL/GenBank/DDBJ whole genome shotgun (WGS) entry which is preliminary data.</text>
</comment>
<evidence type="ECO:0000313" key="3">
    <source>
        <dbReference type="Proteomes" id="UP000823388"/>
    </source>
</evidence>
<organism evidence="2 3">
    <name type="scientific">Panicum virgatum</name>
    <name type="common">Blackwell switchgrass</name>
    <dbReference type="NCBI Taxonomy" id="38727"/>
    <lineage>
        <taxon>Eukaryota</taxon>
        <taxon>Viridiplantae</taxon>
        <taxon>Streptophyta</taxon>
        <taxon>Embryophyta</taxon>
        <taxon>Tracheophyta</taxon>
        <taxon>Spermatophyta</taxon>
        <taxon>Magnoliopsida</taxon>
        <taxon>Liliopsida</taxon>
        <taxon>Poales</taxon>
        <taxon>Poaceae</taxon>
        <taxon>PACMAD clade</taxon>
        <taxon>Panicoideae</taxon>
        <taxon>Panicodae</taxon>
        <taxon>Paniceae</taxon>
        <taxon>Panicinae</taxon>
        <taxon>Panicum</taxon>
        <taxon>Panicum sect. Hiantes</taxon>
    </lineage>
</organism>
<reference evidence="2" key="1">
    <citation type="submission" date="2020-05" db="EMBL/GenBank/DDBJ databases">
        <title>WGS assembly of Panicum virgatum.</title>
        <authorList>
            <person name="Lovell J.T."/>
            <person name="Jenkins J."/>
            <person name="Shu S."/>
            <person name="Juenger T.E."/>
            <person name="Schmutz J."/>
        </authorList>
    </citation>
    <scope>NUCLEOTIDE SEQUENCE</scope>
    <source>
        <strain evidence="2">AP13</strain>
    </source>
</reference>
<proteinExistence type="predicted"/>
<feature type="compositionally biased region" description="Pro residues" evidence="1">
    <location>
        <begin position="63"/>
        <end position="73"/>
    </location>
</feature>
<dbReference type="Proteomes" id="UP000823388">
    <property type="component" value="Chromosome 8K"/>
</dbReference>
<evidence type="ECO:0000256" key="1">
    <source>
        <dbReference type="SAM" id="MobiDB-lite"/>
    </source>
</evidence>
<feature type="region of interest" description="Disordered" evidence="1">
    <location>
        <begin position="1"/>
        <end position="135"/>
    </location>
</feature>
<dbReference type="EMBL" id="CM029051">
    <property type="protein sequence ID" value="KAG2561119.1"/>
    <property type="molecule type" value="Genomic_DNA"/>
</dbReference>
<gene>
    <name evidence="2" type="ORF">PVAP13_8KG133702</name>
</gene>
<dbReference type="AlphaFoldDB" id="A0A8T0PKH9"/>
<evidence type="ECO:0000313" key="2">
    <source>
        <dbReference type="EMBL" id="KAG2561119.1"/>
    </source>
</evidence>
<feature type="compositionally biased region" description="Low complexity" evidence="1">
    <location>
        <begin position="53"/>
        <end position="62"/>
    </location>
</feature>
<keyword evidence="3" id="KW-1185">Reference proteome</keyword>
<name>A0A8T0PKH9_PANVG</name>